<dbReference type="Proteomes" id="UP000678393">
    <property type="component" value="Unassembled WGS sequence"/>
</dbReference>
<evidence type="ECO:0000256" key="1">
    <source>
        <dbReference type="SAM" id="Phobius"/>
    </source>
</evidence>
<evidence type="ECO:0000313" key="2">
    <source>
        <dbReference type="EMBL" id="CAG5121239.1"/>
    </source>
</evidence>
<dbReference type="AlphaFoldDB" id="A0A8S3YWW6"/>
<feature type="transmembrane region" description="Helical" evidence="1">
    <location>
        <begin position="168"/>
        <end position="192"/>
    </location>
</feature>
<keyword evidence="1" id="KW-1133">Transmembrane helix</keyword>
<accession>A0A8S3YWW6</accession>
<evidence type="ECO:0000313" key="3">
    <source>
        <dbReference type="Proteomes" id="UP000678393"/>
    </source>
</evidence>
<dbReference type="EMBL" id="CAJHNH020001047">
    <property type="protein sequence ID" value="CAG5121239.1"/>
    <property type="molecule type" value="Genomic_DNA"/>
</dbReference>
<comment type="caution">
    <text evidence="2">The sequence shown here is derived from an EMBL/GenBank/DDBJ whole genome shotgun (WGS) entry which is preliminary data.</text>
</comment>
<protein>
    <submittedName>
        <fullName evidence="2">Uncharacterized protein</fullName>
    </submittedName>
</protein>
<proteinExistence type="predicted"/>
<keyword evidence="1" id="KW-0472">Membrane</keyword>
<sequence>MGDYARTHSNLTRDEGSASLEPSVWSLVKGNLEFMIRQAFRRTQLDKFYSNKAVENVRNLTLRLEHLLEGPLKDVAPGHNVGKTIHQKVEEAVKGAVGEAMNEQNDTNAFTSNVSLVSLKDRLVVTLESEIELDVFNKVLTNHTGGFRQEEDENSSFLHSLHLKDETMFVVLVSMAIIIPGIFISLLIFFFYRRQNDAKERRQEMLLQDQPEFSMDEYNTEDRQPSLRIEIPDLDLHNLKI</sequence>
<gene>
    <name evidence="2" type="ORF">CUNI_LOCUS6797</name>
</gene>
<keyword evidence="1" id="KW-0812">Transmembrane</keyword>
<keyword evidence="3" id="KW-1185">Reference proteome</keyword>
<organism evidence="2 3">
    <name type="scientific">Candidula unifasciata</name>
    <dbReference type="NCBI Taxonomy" id="100452"/>
    <lineage>
        <taxon>Eukaryota</taxon>
        <taxon>Metazoa</taxon>
        <taxon>Spiralia</taxon>
        <taxon>Lophotrochozoa</taxon>
        <taxon>Mollusca</taxon>
        <taxon>Gastropoda</taxon>
        <taxon>Heterobranchia</taxon>
        <taxon>Euthyneura</taxon>
        <taxon>Panpulmonata</taxon>
        <taxon>Eupulmonata</taxon>
        <taxon>Stylommatophora</taxon>
        <taxon>Helicina</taxon>
        <taxon>Helicoidea</taxon>
        <taxon>Geomitridae</taxon>
        <taxon>Candidula</taxon>
    </lineage>
</organism>
<dbReference type="OrthoDB" id="6096638at2759"/>
<name>A0A8S3YWW6_9EUPU</name>
<reference evidence="2" key="1">
    <citation type="submission" date="2021-04" db="EMBL/GenBank/DDBJ databases">
        <authorList>
            <consortium name="Molecular Ecology Group"/>
        </authorList>
    </citation>
    <scope>NUCLEOTIDE SEQUENCE</scope>
</reference>